<dbReference type="Gene3D" id="1.10.510.10">
    <property type="entry name" value="Transferase(Phosphotransferase) domain 1"/>
    <property type="match status" value="1"/>
</dbReference>
<evidence type="ECO:0000313" key="3">
    <source>
        <dbReference type="Proteomes" id="UP000266673"/>
    </source>
</evidence>
<dbReference type="EMBL" id="QKWP01000292">
    <property type="protein sequence ID" value="RIB22808.1"/>
    <property type="molecule type" value="Genomic_DNA"/>
</dbReference>
<proteinExistence type="predicted"/>
<dbReference type="InterPro" id="IPR011009">
    <property type="entry name" value="Kinase-like_dom_sf"/>
</dbReference>
<sequence length="91" mass="9920">MAQNIQNHNLGLSKKIGDDSEDKIHGVMQYVVPEVLLGKQQTKEADIYGFGIIIAKITGINPFDGREVNTKLAKDICKNGLQPVFAPGTPE</sequence>
<protein>
    <recommendedName>
        <fullName evidence="1">Protein kinase domain-containing protein</fullName>
    </recommendedName>
</protein>
<dbReference type="GO" id="GO:0005524">
    <property type="term" value="F:ATP binding"/>
    <property type="evidence" value="ECO:0007669"/>
    <property type="project" value="InterPro"/>
</dbReference>
<feature type="domain" description="Protein kinase" evidence="1">
    <location>
        <begin position="1"/>
        <end position="91"/>
    </location>
</feature>
<accession>A0A397VLT7</accession>
<dbReference type="Pfam" id="PF00069">
    <property type="entry name" value="Pkinase"/>
    <property type="match status" value="1"/>
</dbReference>
<comment type="caution">
    <text evidence="2">The sequence shown here is derived from an EMBL/GenBank/DDBJ whole genome shotgun (WGS) entry which is preliminary data.</text>
</comment>
<dbReference type="Proteomes" id="UP000266673">
    <property type="component" value="Unassembled WGS sequence"/>
</dbReference>
<name>A0A397VLT7_9GLOM</name>
<dbReference type="OrthoDB" id="2433946at2759"/>
<dbReference type="InterPro" id="IPR000719">
    <property type="entry name" value="Prot_kinase_dom"/>
</dbReference>
<reference evidence="2 3" key="1">
    <citation type="submission" date="2018-06" db="EMBL/GenBank/DDBJ databases">
        <title>Comparative genomics reveals the genomic features of Rhizophagus irregularis, R. cerebriforme, R. diaphanum and Gigaspora rosea, and their symbiotic lifestyle signature.</title>
        <authorList>
            <person name="Morin E."/>
            <person name="San Clemente H."/>
            <person name="Chen E.C.H."/>
            <person name="De La Providencia I."/>
            <person name="Hainaut M."/>
            <person name="Kuo A."/>
            <person name="Kohler A."/>
            <person name="Murat C."/>
            <person name="Tang N."/>
            <person name="Roy S."/>
            <person name="Loubradou J."/>
            <person name="Henrissat B."/>
            <person name="Grigoriev I.V."/>
            <person name="Corradi N."/>
            <person name="Roux C."/>
            <person name="Martin F.M."/>
        </authorList>
    </citation>
    <scope>NUCLEOTIDE SEQUENCE [LARGE SCALE GENOMIC DNA]</scope>
    <source>
        <strain evidence="2 3">DAOM 194757</strain>
    </source>
</reference>
<dbReference type="GO" id="GO:0004672">
    <property type="term" value="F:protein kinase activity"/>
    <property type="evidence" value="ECO:0007669"/>
    <property type="project" value="InterPro"/>
</dbReference>
<organism evidence="2 3">
    <name type="scientific">Gigaspora rosea</name>
    <dbReference type="NCBI Taxonomy" id="44941"/>
    <lineage>
        <taxon>Eukaryota</taxon>
        <taxon>Fungi</taxon>
        <taxon>Fungi incertae sedis</taxon>
        <taxon>Mucoromycota</taxon>
        <taxon>Glomeromycotina</taxon>
        <taxon>Glomeromycetes</taxon>
        <taxon>Diversisporales</taxon>
        <taxon>Gigasporaceae</taxon>
        <taxon>Gigaspora</taxon>
    </lineage>
</organism>
<dbReference type="AlphaFoldDB" id="A0A397VLT7"/>
<dbReference type="PROSITE" id="PS50011">
    <property type="entry name" value="PROTEIN_KINASE_DOM"/>
    <property type="match status" value="1"/>
</dbReference>
<dbReference type="SUPFAM" id="SSF56112">
    <property type="entry name" value="Protein kinase-like (PK-like)"/>
    <property type="match status" value="1"/>
</dbReference>
<keyword evidence="3" id="KW-1185">Reference proteome</keyword>
<evidence type="ECO:0000259" key="1">
    <source>
        <dbReference type="PROSITE" id="PS50011"/>
    </source>
</evidence>
<gene>
    <name evidence="2" type="ORF">C2G38_2173038</name>
</gene>
<evidence type="ECO:0000313" key="2">
    <source>
        <dbReference type="EMBL" id="RIB22808.1"/>
    </source>
</evidence>